<dbReference type="SUPFAM" id="SSF82171">
    <property type="entry name" value="DPP6 N-terminal domain-like"/>
    <property type="match status" value="1"/>
</dbReference>
<keyword evidence="1" id="KW-0812">Transmembrane</keyword>
<dbReference type="Gene3D" id="2.120.10.30">
    <property type="entry name" value="TolB, C-terminal domain"/>
    <property type="match status" value="1"/>
</dbReference>
<evidence type="ECO:0000313" key="2">
    <source>
        <dbReference type="EMBL" id="MFC1853568.1"/>
    </source>
</evidence>
<sequence>MTRGFSIFVFTVFCGALIISFVTLSPVLGYYLLWQTPVRLPSPVNSLANEAYPCLNSGGDIMYFSSDRRHQVEVKATKYVTDWDIYRSFWNGSTWSEPENLVSINSRYSDSCPFLSSDGDYLYFASYRETGGQGKWDVYYSTRAASSWNAPINIGSSINSAANEISPSLSNDGLQLFFASDRSGGQGGFDIWVSNRADLGSAWQAPLNVTTVNSAAHDFAPKTVHDTSIDQDFLYLTSDRSDGPWDIYFAQHISGLTWSTPRLDFPPVNTDEADGYPFVMPERTMLLFVSPRVDDAAPLDVTKNGGLDIWYALPGAMTPTLDWRGIIVLMLLLSCFLLLPNLLMQKRKLGKVIRRRQ</sequence>
<comment type="caution">
    <text evidence="2">The sequence shown here is derived from an EMBL/GenBank/DDBJ whole genome shotgun (WGS) entry which is preliminary data.</text>
</comment>
<dbReference type="SUPFAM" id="SSF69304">
    <property type="entry name" value="Tricorn protease N-terminal domain"/>
    <property type="match status" value="1"/>
</dbReference>
<organism evidence="2 3">
    <name type="scientific">candidate division CSSED10-310 bacterium</name>
    <dbReference type="NCBI Taxonomy" id="2855610"/>
    <lineage>
        <taxon>Bacteria</taxon>
        <taxon>Bacteria division CSSED10-310</taxon>
    </lineage>
</organism>
<proteinExistence type="predicted"/>
<protein>
    <submittedName>
        <fullName evidence="2">TolB family protein</fullName>
    </submittedName>
</protein>
<dbReference type="InterPro" id="IPR011659">
    <property type="entry name" value="WD40"/>
</dbReference>
<keyword evidence="1" id="KW-0472">Membrane</keyword>
<dbReference type="Pfam" id="PF07676">
    <property type="entry name" value="PD40"/>
    <property type="match status" value="2"/>
</dbReference>
<accession>A0ABV6Z543</accession>
<evidence type="ECO:0000313" key="3">
    <source>
        <dbReference type="Proteomes" id="UP001594351"/>
    </source>
</evidence>
<evidence type="ECO:0000256" key="1">
    <source>
        <dbReference type="SAM" id="Phobius"/>
    </source>
</evidence>
<dbReference type="CDD" id="cd15482">
    <property type="entry name" value="Sialidase_non-viral"/>
    <property type="match status" value="1"/>
</dbReference>
<dbReference type="Proteomes" id="UP001594351">
    <property type="component" value="Unassembled WGS sequence"/>
</dbReference>
<dbReference type="InterPro" id="IPR011042">
    <property type="entry name" value="6-blade_b-propeller_TolB-like"/>
</dbReference>
<keyword evidence="1" id="KW-1133">Transmembrane helix</keyword>
<keyword evidence="3" id="KW-1185">Reference proteome</keyword>
<feature type="transmembrane region" description="Helical" evidence="1">
    <location>
        <begin position="323"/>
        <end position="344"/>
    </location>
</feature>
<feature type="transmembrane region" description="Helical" evidence="1">
    <location>
        <begin position="7"/>
        <end position="33"/>
    </location>
</feature>
<name>A0ABV6Z543_UNCC1</name>
<dbReference type="EMBL" id="JBHPBY010000535">
    <property type="protein sequence ID" value="MFC1853568.1"/>
    <property type="molecule type" value="Genomic_DNA"/>
</dbReference>
<gene>
    <name evidence="2" type="ORF">ACFL27_25555</name>
</gene>
<reference evidence="2 3" key="1">
    <citation type="submission" date="2024-09" db="EMBL/GenBank/DDBJ databases">
        <title>Laminarin stimulates single cell rates of sulfate reduction while oxygen inhibits transcriptomic activity in coastal marine sediment.</title>
        <authorList>
            <person name="Lindsay M."/>
            <person name="Orcutt B."/>
            <person name="Emerson D."/>
            <person name="Stepanauskas R."/>
            <person name="D'Angelo T."/>
        </authorList>
    </citation>
    <scope>NUCLEOTIDE SEQUENCE [LARGE SCALE GENOMIC DNA]</scope>
    <source>
        <strain evidence="2">SAG AM-311-K15</strain>
    </source>
</reference>